<dbReference type="Gene3D" id="1.50.10.130">
    <property type="entry name" value="Terpene synthase, N-terminal domain"/>
    <property type="match status" value="1"/>
</dbReference>
<proteinExistence type="evidence at transcript level"/>
<evidence type="ECO:0000313" key="8">
    <source>
        <dbReference type="EMBL" id="QIQ55987.1"/>
    </source>
</evidence>
<dbReference type="InterPro" id="IPR005630">
    <property type="entry name" value="Terpene_synthase_metal-bd"/>
</dbReference>
<dbReference type="PANTHER" id="PTHR31225:SF221">
    <property type="entry name" value="(-)-GERMACRENE D SYNTHASE"/>
    <property type="match status" value="1"/>
</dbReference>
<dbReference type="GO" id="GO:0016102">
    <property type="term" value="P:diterpenoid biosynthetic process"/>
    <property type="evidence" value="ECO:0007669"/>
    <property type="project" value="InterPro"/>
</dbReference>
<feature type="domain" description="Terpene synthase N-terminal" evidence="6">
    <location>
        <begin position="84"/>
        <end position="265"/>
    </location>
</feature>
<dbReference type="EMBL" id="MN958352">
    <property type="protein sequence ID" value="QIQ55987.1"/>
    <property type="molecule type" value="mRNA"/>
</dbReference>
<dbReference type="InterPro" id="IPR008930">
    <property type="entry name" value="Terpenoid_cyclase/PrenylTrfase"/>
</dbReference>
<sequence>MRSKASIFYGHSAYINFPAVCTQKNTTRVLTSKTKLLKRKSKRKEIHPRNIIVDMEIQSSACPIFTENVNMEDVRRSVTYHPSIWGDYFLEFASNEISESEKAELLRQKEEVRRLLTTTSDNSLLKLELIDAIHRLGVCYHFEKEIEVSLQRIHEGAKYMECNENDEGNVDDDLHVVALRFRLLRQQGYNLSPDVFKKFMDREGKFKESLVDDAQGMLSLYEAAHLGIRGETILDEALEFCSSRLESMAVDKMNKSLATQVYEAMKNPIRKTLTRLGAVKFLSMYQEDESHDETLLKFARLDFNLLQKLHQKELSDITRWWKGLDFKNKLPFARDRLVECYFWILGIYFEPQYQLARKILSKVILLASAIDDIYDVYGTLDELQLFTDAIQRWDICAMEQLPPYMKTCYKALLDVYAEMEESEEEGESYRQYHAREEMKKLVSAYYKEAEWLYNKHTPTMEEYMKVAIPSAGYVMIVATSLVGMGHVVTRDDFRWVSSEPLAVTASSVIGRLMDDMAGYGFEKKLSAVECYRIENSASTEEAFGVLHKQVSNAWKDINQECLHPTVVSMPILLRILNAARVIPLLYKDGDGYANSKTKTKEIIKSVLIEPVLAI</sequence>
<keyword evidence="4" id="KW-0479">Metal-binding</keyword>
<comment type="pathway">
    <text evidence="2">Secondary metabolite biosynthesis; terpenoid biosynthesis.</text>
</comment>
<dbReference type="InterPro" id="IPR036965">
    <property type="entry name" value="Terpene_synth_N_sf"/>
</dbReference>
<dbReference type="InterPro" id="IPR044814">
    <property type="entry name" value="Terpene_cyclase_plant_C1"/>
</dbReference>
<dbReference type="Pfam" id="PF01397">
    <property type="entry name" value="Terpene_synth"/>
    <property type="match status" value="1"/>
</dbReference>
<dbReference type="SUPFAM" id="SSF48239">
    <property type="entry name" value="Terpenoid cyclases/Protein prenyltransferases"/>
    <property type="match status" value="1"/>
</dbReference>
<comment type="cofactor">
    <cofactor evidence="1">
        <name>Mg(2+)</name>
        <dbReference type="ChEBI" id="CHEBI:18420"/>
    </cofactor>
</comment>
<comment type="similarity">
    <text evidence="3">Belongs to the terpene synthase family.</text>
</comment>
<dbReference type="Pfam" id="PF03936">
    <property type="entry name" value="Terpene_synth_C"/>
    <property type="match status" value="1"/>
</dbReference>
<evidence type="ECO:0000259" key="6">
    <source>
        <dbReference type="Pfam" id="PF01397"/>
    </source>
</evidence>
<reference evidence="8" key="1">
    <citation type="journal article" date="2020" name="BMC Plant Biol.">
        <title>Nerylneryl diphosphate is the precursor of serrulatane, viscidane and cembrane-type diterpenoids in Eremophila species.</title>
        <authorList>
            <person name="Gericke O."/>
            <person name="Hansen N.L."/>
            <person name="Pedersen G.B."/>
            <person name="Kjaerulff L."/>
            <person name="Luo D."/>
            <person name="Staerk D."/>
            <person name="Moller B.L."/>
            <person name="Pateraki I."/>
            <person name="Heskes A.M."/>
        </authorList>
    </citation>
    <scope>NUCLEOTIDE SEQUENCE</scope>
</reference>
<protein>
    <submittedName>
        <fullName evidence="8">Putative terpene synthase 1</fullName>
    </submittedName>
</protein>
<evidence type="ECO:0000256" key="4">
    <source>
        <dbReference type="ARBA" id="ARBA00022723"/>
    </source>
</evidence>
<dbReference type="InterPro" id="IPR034741">
    <property type="entry name" value="Terpene_cyclase-like_1_C"/>
</dbReference>
<evidence type="ECO:0000256" key="3">
    <source>
        <dbReference type="ARBA" id="ARBA00006333"/>
    </source>
</evidence>
<dbReference type="FunFam" id="1.10.600.10:FF:000007">
    <property type="entry name" value="Isoprene synthase, chloroplastic"/>
    <property type="match status" value="1"/>
</dbReference>
<dbReference type="InterPro" id="IPR001906">
    <property type="entry name" value="Terpene_synth_N"/>
</dbReference>
<dbReference type="InterPro" id="IPR050148">
    <property type="entry name" value="Terpene_synthase-like"/>
</dbReference>
<evidence type="ECO:0000256" key="1">
    <source>
        <dbReference type="ARBA" id="ARBA00001946"/>
    </source>
</evidence>
<dbReference type="InterPro" id="IPR008949">
    <property type="entry name" value="Isoprenoid_synthase_dom_sf"/>
</dbReference>
<dbReference type="CDD" id="cd00684">
    <property type="entry name" value="Terpene_cyclase_plant_C1"/>
    <property type="match status" value="1"/>
</dbReference>
<accession>A0A6G9KSQ0</accession>
<evidence type="ECO:0000256" key="2">
    <source>
        <dbReference type="ARBA" id="ARBA00004721"/>
    </source>
</evidence>
<dbReference type="SFLD" id="SFLDG01019">
    <property type="entry name" value="Terpene_Cyclase_Like_1_C_Termi"/>
    <property type="match status" value="1"/>
</dbReference>
<organism evidence="8">
    <name type="scientific">Eremophila denticulata subsp. trisulcata</name>
    <dbReference type="NCBI Taxonomy" id="2652520"/>
    <lineage>
        <taxon>Eukaryota</taxon>
        <taxon>Viridiplantae</taxon>
        <taxon>Streptophyta</taxon>
        <taxon>Embryophyta</taxon>
        <taxon>Tracheophyta</taxon>
        <taxon>Spermatophyta</taxon>
        <taxon>Magnoliopsida</taxon>
        <taxon>eudicotyledons</taxon>
        <taxon>Gunneridae</taxon>
        <taxon>Pentapetalae</taxon>
        <taxon>asterids</taxon>
        <taxon>lamiids</taxon>
        <taxon>Lamiales</taxon>
        <taxon>Scrophulariaceae</taxon>
        <taxon>Myoporeae</taxon>
        <taxon>Eremophila</taxon>
        <taxon>Eremophila denticulata</taxon>
    </lineage>
</organism>
<feature type="domain" description="Terpene synthase metal-binding" evidence="7">
    <location>
        <begin position="322"/>
        <end position="556"/>
    </location>
</feature>
<dbReference type="SFLD" id="SFLDS00005">
    <property type="entry name" value="Isoprenoid_Synthase_Type_I"/>
    <property type="match status" value="1"/>
</dbReference>
<evidence type="ECO:0000259" key="7">
    <source>
        <dbReference type="Pfam" id="PF03936"/>
    </source>
</evidence>
<keyword evidence="5" id="KW-0456">Lyase</keyword>
<dbReference type="FunFam" id="1.50.10.130:FF:000001">
    <property type="entry name" value="Isoprene synthase, chloroplastic"/>
    <property type="match status" value="1"/>
</dbReference>
<dbReference type="SUPFAM" id="SSF48576">
    <property type="entry name" value="Terpenoid synthases"/>
    <property type="match status" value="1"/>
</dbReference>
<dbReference type="Gene3D" id="1.10.600.10">
    <property type="entry name" value="Farnesyl Diphosphate Synthase"/>
    <property type="match status" value="1"/>
</dbReference>
<dbReference type="AlphaFoldDB" id="A0A6G9KSQ0"/>
<dbReference type="PANTHER" id="PTHR31225">
    <property type="entry name" value="OS04G0344100 PROTEIN-RELATED"/>
    <property type="match status" value="1"/>
</dbReference>
<name>A0A6G9KSQ0_9LAMI</name>
<dbReference type="GO" id="GO:0010333">
    <property type="term" value="F:terpene synthase activity"/>
    <property type="evidence" value="ECO:0007669"/>
    <property type="project" value="InterPro"/>
</dbReference>
<dbReference type="GO" id="GO:0000287">
    <property type="term" value="F:magnesium ion binding"/>
    <property type="evidence" value="ECO:0007669"/>
    <property type="project" value="InterPro"/>
</dbReference>
<evidence type="ECO:0000256" key="5">
    <source>
        <dbReference type="ARBA" id="ARBA00023239"/>
    </source>
</evidence>